<organism evidence="8 9">
    <name type="scientific">Anaerobiospirillum thomasii</name>
    <dbReference type="NCBI Taxonomy" id="179995"/>
    <lineage>
        <taxon>Bacteria</taxon>
        <taxon>Pseudomonadati</taxon>
        <taxon>Pseudomonadota</taxon>
        <taxon>Gammaproteobacteria</taxon>
        <taxon>Aeromonadales</taxon>
        <taxon>Succinivibrionaceae</taxon>
        <taxon>Anaerobiospirillum</taxon>
    </lineage>
</organism>
<name>A0A2X0WVF3_9GAMM</name>
<dbReference type="InterPro" id="IPR002052">
    <property type="entry name" value="DNA_methylase_N6_adenine_CS"/>
</dbReference>
<evidence type="ECO:0000256" key="1">
    <source>
        <dbReference type="ARBA" id="ARBA00022490"/>
    </source>
</evidence>
<dbReference type="GO" id="GO:0052914">
    <property type="term" value="F:16S rRNA (guanine(1207)-N(2))-methyltransferase activity"/>
    <property type="evidence" value="ECO:0007669"/>
    <property type="project" value="UniProtKB-EC"/>
</dbReference>
<dbReference type="EMBL" id="UAPV01000001">
    <property type="protein sequence ID" value="SPT69481.1"/>
    <property type="molecule type" value="Genomic_DNA"/>
</dbReference>
<evidence type="ECO:0000256" key="5">
    <source>
        <dbReference type="ARBA" id="ARBA00022691"/>
    </source>
</evidence>
<keyword evidence="4 8" id="KW-0808">Transferase</keyword>
<feature type="domain" description="Methyltransferase small N-terminal" evidence="7">
    <location>
        <begin position="9"/>
        <end position="175"/>
    </location>
</feature>
<evidence type="ECO:0000256" key="4">
    <source>
        <dbReference type="ARBA" id="ARBA00022679"/>
    </source>
</evidence>
<dbReference type="Gene3D" id="3.40.50.150">
    <property type="entry name" value="Vaccinia Virus protein VP39"/>
    <property type="match status" value="2"/>
</dbReference>
<dbReference type="InterPro" id="IPR046977">
    <property type="entry name" value="RsmC/RlmG"/>
</dbReference>
<dbReference type="PANTHER" id="PTHR47816">
    <property type="entry name" value="RIBOSOMAL RNA SMALL SUBUNIT METHYLTRANSFERASE C"/>
    <property type="match status" value="1"/>
</dbReference>
<dbReference type="CDD" id="cd02440">
    <property type="entry name" value="AdoMet_MTases"/>
    <property type="match status" value="1"/>
</dbReference>
<dbReference type="Pfam" id="PF05175">
    <property type="entry name" value="MTS"/>
    <property type="match status" value="1"/>
</dbReference>
<evidence type="ECO:0000256" key="2">
    <source>
        <dbReference type="ARBA" id="ARBA00022552"/>
    </source>
</evidence>
<dbReference type="GO" id="GO:0003676">
    <property type="term" value="F:nucleic acid binding"/>
    <property type="evidence" value="ECO:0007669"/>
    <property type="project" value="InterPro"/>
</dbReference>
<accession>A0A2X0WVF3</accession>
<dbReference type="InterPro" id="IPR007848">
    <property type="entry name" value="Small_mtfrase_dom"/>
</dbReference>
<keyword evidence="3 8" id="KW-0489">Methyltransferase</keyword>
<evidence type="ECO:0000313" key="8">
    <source>
        <dbReference type="EMBL" id="SPT69481.1"/>
    </source>
</evidence>
<evidence type="ECO:0000259" key="6">
    <source>
        <dbReference type="Pfam" id="PF05175"/>
    </source>
</evidence>
<dbReference type="PROSITE" id="PS00092">
    <property type="entry name" value="N6_MTASE"/>
    <property type="match status" value="1"/>
</dbReference>
<reference evidence="8 9" key="1">
    <citation type="submission" date="2018-06" db="EMBL/GenBank/DDBJ databases">
        <authorList>
            <consortium name="Pathogen Informatics"/>
            <person name="Doyle S."/>
        </authorList>
    </citation>
    <scope>NUCLEOTIDE SEQUENCE [LARGE SCALE GENOMIC DNA]</scope>
    <source>
        <strain evidence="8 9">NCTC13093</strain>
    </source>
</reference>
<sequence>MRIDNPKVELLLRNKERFTQKKVLIAGDIDSPAILHLVKDMASCTVLTDNFAYASQIASALNLTQDSSSISSLLSYKHLNLCFAGADIFASQLKDVEFDCVILFLSKVKDYCRKILVSAQHLFARDTQIFIVGENVSGGKTCDKIIATTNAVYKTDSARKCTLFETVYKEPFTKTYKEDILNLSINDQNLKLRQDVNVFSHGSLDDGTALLLSTVDTNELYGSVHDIGCGCGVIGIYAALKNPSLTVTLSDISASALECAAFNASENLVSDRIDIRPYCLGDSFEPCDFILSNPPFHDGIKNSSEKTAAALTSMRSMLKTGGSAIIVYNSFLDYKNILKNSFSKVVTLKSNTRFCVVQAFV</sequence>
<keyword evidence="5" id="KW-0949">S-adenosyl-L-methionine</keyword>
<evidence type="ECO:0000313" key="9">
    <source>
        <dbReference type="Proteomes" id="UP000250086"/>
    </source>
</evidence>
<keyword evidence="2" id="KW-0698">rRNA processing</keyword>
<dbReference type="InterPro" id="IPR013675">
    <property type="entry name" value="Mtase_sm_N"/>
</dbReference>
<dbReference type="SUPFAM" id="SSF53335">
    <property type="entry name" value="S-adenosyl-L-methionine-dependent methyltransferases"/>
    <property type="match status" value="1"/>
</dbReference>
<dbReference type="Proteomes" id="UP000250086">
    <property type="component" value="Unassembled WGS sequence"/>
</dbReference>
<dbReference type="RefSeq" id="WP_113743647.1">
    <property type="nucleotide sequence ID" value="NZ_UAPV01000001.1"/>
</dbReference>
<dbReference type="InterPro" id="IPR029063">
    <property type="entry name" value="SAM-dependent_MTases_sf"/>
</dbReference>
<evidence type="ECO:0000256" key="3">
    <source>
        <dbReference type="ARBA" id="ARBA00022603"/>
    </source>
</evidence>
<dbReference type="Pfam" id="PF08468">
    <property type="entry name" value="MTS_N"/>
    <property type="match status" value="1"/>
</dbReference>
<proteinExistence type="predicted"/>
<keyword evidence="9" id="KW-1185">Reference proteome</keyword>
<keyword evidence="1" id="KW-0963">Cytoplasm</keyword>
<feature type="domain" description="Methyltransferase small" evidence="6">
    <location>
        <begin position="190"/>
        <end position="357"/>
    </location>
</feature>
<gene>
    <name evidence="8" type="primary">rsmC</name>
    <name evidence="8" type="ORF">NCTC13093_00858</name>
</gene>
<dbReference type="PANTHER" id="PTHR47816:SF4">
    <property type="entry name" value="RIBOSOMAL RNA SMALL SUBUNIT METHYLTRANSFERASE C"/>
    <property type="match status" value="1"/>
</dbReference>
<protein>
    <submittedName>
        <fullName evidence="8">Ribosomal RNA small subunit methyltransferase C</fullName>
        <ecNumber evidence="8">2.1.1.172</ecNumber>
    </submittedName>
</protein>
<dbReference type="EC" id="2.1.1.172" evidence="8"/>
<dbReference type="AlphaFoldDB" id="A0A2X0WVF3"/>
<evidence type="ECO:0000259" key="7">
    <source>
        <dbReference type="Pfam" id="PF08468"/>
    </source>
</evidence>